<comment type="caution">
    <text evidence="1">The sequence shown here is derived from an EMBL/GenBank/DDBJ whole genome shotgun (WGS) entry which is preliminary data.</text>
</comment>
<dbReference type="Proteomes" id="UP000070092">
    <property type="component" value="Unassembled WGS sequence"/>
</dbReference>
<proteinExistence type="predicted"/>
<accession>A0A133KPP3</accession>
<protein>
    <submittedName>
        <fullName evidence="1">Uncharacterized protein</fullName>
    </submittedName>
</protein>
<dbReference type="AlphaFoldDB" id="A0A133KPP3"/>
<evidence type="ECO:0000313" key="2">
    <source>
        <dbReference type="Proteomes" id="UP000070092"/>
    </source>
</evidence>
<dbReference type="PATRIC" id="fig|1681.53.peg.953"/>
<reference evidence="1 2" key="1">
    <citation type="submission" date="2016-01" db="EMBL/GenBank/DDBJ databases">
        <authorList>
            <person name="Oliw E.H."/>
        </authorList>
    </citation>
    <scope>NUCLEOTIDE SEQUENCE [LARGE SCALE GENOMIC DNA]</scope>
    <source>
        <strain evidence="1 2">MJR8628B</strain>
    </source>
</reference>
<sequence length="51" mass="6031">MTNTAGSRIRKRLPAYRKETYRHIFMPITAQLPGWWSDMEVVGKSRRGHSR</sequence>
<gene>
    <name evidence="1" type="ORF">HMPREF3196_00965</name>
</gene>
<dbReference type="EMBL" id="LRPO01000029">
    <property type="protein sequence ID" value="KWZ81501.1"/>
    <property type="molecule type" value="Genomic_DNA"/>
</dbReference>
<evidence type="ECO:0000313" key="1">
    <source>
        <dbReference type="EMBL" id="KWZ81501.1"/>
    </source>
</evidence>
<name>A0A133KPP3_BIFBI</name>
<organism evidence="1 2">
    <name type="scientific">Bifidobacterium bifidum</name>
    <dbReference type="NCBI Taxonomy" id="1681"/>
    <lineage>
        <taxon>Bacteria</taxon>
        <taxon>Bacillati</taxon>
        <taxon>Actinomycetota</taxon>
        <taxon>Actinomycetes</taxon>
        <taxon>Bifidobacteriales</taxon>
        <taxon>Bifidobacteriaceae</taxon>
        <taxon>Bifidobacterium</taxon>
    </lineage>
</organism>